<dbReference type="InterPro" id="IPR004045">
    <property type="entry name" value="Glutathione_S-Trfase_N"/>
</dbReference>
<dbReference type="CDD" id="cd10292">
    <property type="entry name" value="GST_C_YghU_like"/>
    <property type="match status" value="1"/>
</dbReference>
<dbReference type="Gene3D" id="3.40.30.10">
    <property type="entry name" value="Glutaredoxin"/>
    <property type="match status" value="1"/>
</dbReference>
<dbReference type="Gene3D" id="1.20.1050.10">
    <property type="match status" value="1"/>
</dbReference>
<evidence type="ECO:0000259" key="2">
    <source>
        <dbReference type="PROSITE" id="PS50404"/>
    </source>
</evidence>
<dbReference type="RefSeq" id="WP_133361334.1">
    <property type="nucleotide sequence ID" value="NZ_SMUV01000073.1"/>
</dbReference>
<dbReference type="InterPro" id="IPR036249">
    <property type="entry name" value="Thioredoxin-like_sf"/>
</dbReference>
<dbReference type="InterPro" id="IPR036282">
    <property type="entry name" value="Glutathione-S-Trfase_C_sf"/>
</dbReference>
<dbReference type="SFLD" id="SFLDG01151">
    <property type="entry name" value="Main.2:_Nu-like"/>
    <property type="match status" value="1"/>
</dbReference>
<dbReference type="PROSITE" id="PS50405">
    <property type="entry name" value="GST_CTER"/>
    <property type="match status" value="1"/>
</dbReference>
<organism evidence="4 5">
    <name type="scientific">Antarcticimicrobium luteum</name>
    <dbReference type="NCBI Taxonomy" id="2547397"/>
    <lineage>
        <taxon>Bacteria</taxon>
        <taxon>Pseudomonadati</taxon>
        <taxon>Pseudomonadota</taxon>
        <taxon>Alphaproteobacteria</taxon>
        <taxon>Rhodobacterales</taxon>
        <taxon>Paracoccaceae</taxon>
        <taxon>Antarcticimicrobium</taxon>
    </lineage>
</organism>
<protein>
    <submittedName>
        <fullName evidence="4">Glutathione-dependent disulfide-bond oxidoreductase</fullName>
    </submittedName>
</protein>
<feature type="compositionally biased region" description="Basic and acidic residues" evidence="1">
    <location>
        <begin position="265"/>
        <end position="289"/>
    </location>
</feature>
<dbReference type="AlphaFoldDB" id="A0A4R5UT62"/>
<dbReference type="SFLD" id="SFLDS00019">
    <property type="entry name" value="Glutathione_Transferase_(cytos"/>
    <property type="match status" value="1"/>
</dbReference>
<evidence type="ECO:0000313" key="5">
    <source>
        <dbReference type="Proteomes" id="UP000295301"/>
    </source>
</evidence>
<gene>
    <name evidence="4" type="primary">yghU</name>
    <name evidence="4" type="ORF">E1832_18875</name>
</gene>
<dbReference type="EMBL" id="SMUV01000073">
    <property type="protein sequence ID" value="TDK42205.1"/>
    <property type="molecule type" value="Genomic_DNA"/>
</dbReference>
<dbReference type="PANTHER" id="PTHR44051">
    <property type="entry name" value="GLUTATHIONE S-TRANSFERASE-RELATED"/>
    <property type="match status" value="1"/>
</dbReference>
<dbReference type="InterPro" id="IPR040079">
    <property type="entry name" value="Glutathione_S-Trfase"/>
</dbReference>
<feature type="region of interest" description="Disordered" evidence="1">
    <location>
        <begin position="260"/>
        <end position="289"/>
    </location>
</feature>
<dbReference type="SUPFAM" id="SSF52833">
    <property type="entry name" value="Thioredoxin-like"/>
    <property type="match status" value="1"/>
</dbReference>
<dbReference type="PANTHER" id="PTHR44051:SF22">
    <property type="entry name" value="DISULFIDE-BOND OXIDOREDUCTASE YGHU"/>
    <property type="match status" value="1"/>
</dbReference>
<sequence length="289" mass="32460">MTTPYTPPEIWTWDSESGGRFASINRPIAGLTHDKELPVGKHPFQLYSLATPNGVKVTVLFEELLAAGHADAEYDAWLIHIGDGDQFGSGFVEVNPNSKIPALMDRSGETPVRVFESGAILLHLAEKFGAFLGAPGDRPEMLSWLFWQMGSAPYLGGGFGHFYAYAPEKWQYPIDRFAMETKRQLDVLNRNLSERQFMTGADYTIADMAIWAWYGQLALGRLYSAGTFLDVDSYEHVQRWAREIDARPAVQRGRMVNRAFGEPETQLHERHDAADFDTRTQDKLAPDAS</sequence>
<comment type="caution">
    <text evidence="4">The sequence shown here is derived from an EMBL/GenBank/DDBJ whole genome shotgun (WGS) entry which is preliminary data.</text>
</comment>
<dbReference type="Pfam" id="PF02798">
    <property type="entry name" value="GST_N"/>
    <property type="match status" value="1"/>
</dbReference>
<feature type="domain" description="GST N-terminal" evidence="2">
    <location>
        <begin position="45"/>
        <end position="132"/>
    </location>
</feature>
<dbReference type="Proteomes" id="UP000295301">
    <property type="component" value="Unassembled WGS sequence"/>
</dbReference>
<evidence type="ECO:0000259" key="3">
    <source>
        <dbReference type="PROSITE" id="PS50405"/>
    </source>
</evidence>
<proteinExistence type="predicted"/>
<dbReference type="CDD" id="cd03048">
    <property type="entry name" value="GST_N_Ure2p_like"/>
    <property type="match status" value="1"/>
</dbReference>
<reference evidence="4 5" key="1">
    <citation type="submission" date="2019-03" db="EMBL/GenBank/DDBJ databases">
        <title>Ruegeria lutea sp. nov., a novel strain, isolated from marine sediment, the Masan Bay, South Korea.</title>
        <authorList>
            <person name="Kim J."/>
            <person name="Kim D.-Y."/>
            <person name="Lee S.-S."/>
        </authorList>
    </citation>
    <scope>NUCLEOTIDE SEQUENCE [LARGE SCALE GENOMIC DNA]</scope>
    <source>
        <strain evidence="4 5">318-1</strain>
    </source>
</reference>
<dbReference type="InterPro" id="IPR010987">
    <property type="entry name" value="Glutathione-S-Trfase_C-like"/>
</dbReference>
<keyword evidence="5" id="KW-1185">Reference proteome</keyword>
<evidence type="ECO:0000313" key="4">
    <source>
        <dbReference type="EMBL" id="TDK42205.1"/>
    </source>
</evidence>
<dbReference type="PROSITE" id="PS50404">
    <property type="entry name" value="GST_NTER"/>
    <property type="match status" value="1"/>
</dbReference>
<feature type="domain" description="GST C-terminal" evidence="3">
    <location>
        <begin position="137"/>
        <end position="267"/>
    </location>
</feature>
<name>A0A4R5UT62_9RHOB</name>
<accession>A0A4R5UT62</accession>
<evidence type="ECO:0000256" key="1">
    <source>
        <dbReference type="SAM" id="MobiDB-lite"/>
    </source>
</evidence>
<dbReference type="NCBIfam" id="NF008731">
    <property type="entry name" value="PRK11752.1"/>
    <property type="match status" value="1"/>
</dbReference>
<dbReference type="OrthoDB" id="9803562at2"/>
<dbReference type="SFLD" id="SFLDG00358">
    <property type="entry name" value="Main_(cytGST)"/>
    <property type="match status" value="1"/>
</dbReference>
<dbReference type="SUPFAM" id="SSF47616">
    <property type="entry name" value="GST C-terminal domain-like"/>
    <property type="match status" value="1"/>
</dbReference>